<dbReference type="PROSITE" id="PS51733">
    <property type="entry name" value="BPL_LPL_CATALYTIC"/>
    <property type="match status" value="1"/>
</dbReference>
<dbReference type="GO" id="GO:0005737">
    <property type="term" value="C:cytoplasm"/>
    <property type="evidence" value="ECO:0007669"/>
    <property type="project" value="TreeGrafter"/>
</dbReference>
<dbReference type="Proteomes" id="UP000193560">
    <property type="component" value="Unassembled WGS sequence"/>
</dbReference>
<dbReference type="InterPro" id="IPR004408">
    <property type="entry name" value="Biotin_CoA_COase_ligase"/>
</dbReference>
<dbReference type="STRING" id="90262.A0A1X2IY04"/>
<dbReference type="Gene3D" id="3.30.930.10">
    <property type="entry name" value="Bira Bifunctional Protein, Domain 2"/>
    <property type="match status" value="1"/>
</dbReference>
<comment type="caution">
    <text evidence="4">The sequence shown here is derived from an EMBL/GenBank/DDBJ whole genome shotgun (WGS) entry which is preliminary data.</text>
</comment>
<dbReference type="CDD" id="cd03144">
    <property type="entry name" value="GATase1_ScBLP_like"/>
    <property type="match status" value="1"/>
</dbReference>
<dbReference type="NCBIfam" id="TIGR00121">
    <property type="entry name" value="birA_ligase"/>
    <property type="match status" value="1"/>
</dbReference>
<dbReference type="InterPro" id="IPR004143">
    <property type="entry name" value="BPL_LPL_catalytic"/>
</dbReference>
<sequence length="707" mass="78781">MNILLYQDRGTAPNSVRQTYQSLKSLVGHAYDIIHVDARALRSDPWESYCAMLVMPGGRDLPYCEDLQGEPNARIRRFVENGGRYLGICAGAYYGSAAVEFEKHDPVMQVCGSRELAFYPGVSRGTTYPGFVYNSERGARSVSILVNSTLLDPYAANTTTTTTTTSSSPFKQSIRMYYNGGGYFAHSDRFDGKVEVIARFEDPGACSDESNPAAAVHCRIGQGHAVLIATHPEYNAGPGDLNNADATDSMKCIIKDLIRSEMDRKLFLRGVFDRMGLQVVPFGFGANGSHDLKENRVPDLTPLYLAMHESAVSPSPISTFAKLLDQWTEAVNPVSKVLECVHDAFYLSALDEYQDTTIPTNQTALNLLSLERQQQGKPAIIKLFYKTSAIYNGNMHDRQRIIPPPHLTPYICLDNYFDSLNYWRKQHRKEWAHFGNTMLYSQVMESTQTILNRNFDFIKTLPSGSVCLASNQIAGRGRGKNSWVSQEGGLQFSLMLRHSVNYVQAPVVFLQYLISLAVVESILARPGYEQVPLFLKWPNDIYAKTTTMADGNNSKDDTPLKKIGGLLVNSHYMDNEFTVVVGCGLNLSNTFPTTSINQVIKAYDSSLPALSSEDVLANILVSFESLYAQFCEHGIGAWFLSRYYKHWLHSEQLVTLKTHDNAVARIEGITTDCGSLVAVDIDSKIRYELQPDGNSFDMMKGLVVIKE</sequence>
<feature type="domain" description="BPL/LPL catalytic" evidence="3">
    <location>
        <begin position="432"/>
        <end position="631"/>
    </location>
</feature>
<evidence type="ECO:0000313" key="4">
    <source>
        <dbReference type="EMBL" id="ORZ24163.1"/>
    </source>
</evidence>
<evidence type="ECO:0000256" key="1">
    <source>
        <dbReference type="ARBA" id="ARBA00009934"/>
    </source>
</evidence>
<dbReference type="SUPFAM" id="SSF55681">
    <property type="entry name" value="Class II aaRS and biotin synthetases"/>
    <property type="match status" value="1"/>
</dbReference>
<dbReference type="GO" id="GO:0004077">
    <property type="term" value="F:biotin--[biotin carboxyl-carrier protein] ligase activity"/>
    <property type="evidence" value="ECO:0007669"/>
    <property type="project" value="InterPro"/>
</dbReference>
<gene>
    <name evidence="4" type="ORF">BCR42DRAFT_402371</name>
</gene>
<name>A0A1X2IY04_9FUNG</name>
<evidence type="ECO:0000259" key="3">
    <source>
        <dbReference type="PROSITE" id="PS51733"/>
    </source>
</evidence>
<dbReference type="PANTHER" id="PTHR12835">
    <property type="entry name" value="BIOTIN PROTEIN LIGASE"/>
    <property type="match status" value="1"/>
</dbReference>
<reference evidence="4 5" key="1">
    <citation type="submission" date="2016-07" db="EMBL/GenBank/DDBJ databases">
        <title>Pervasive Adenine N6-methylation of Active Genes in Fungi.</title>
        <authorList>
            <consortium name="DOE Joint Genome Institute"/>
            <person name="Mondo S.J."/>
            <person name="Dannebaum R.O."/>
            <person name="Kuo R.C."/>
            <person name="Labutti K."/>
            <person name="Haridas S."/>
            <person name="Kuo A."/>
            <person name="Salamov A."/>
            <person name="Ahrendt S.R."/>
            <person name="Lipzen A."/>
            <person name="Sullivan W."/>
            <person name="Andreopoulos W.B."/>
            <person name="Clum A."/>
            <person name="Lindquist E."/>
            <person name="Daum C."/>
            <person name="Ramamoorthy G.K."/>
            <person name="Gryganskyi A."/>
            <person name="Culley D."/>
            <person name="Magnuson J.K."/>
            <person name="James T.Y."/>
            <person name="O'Malley M.A."/>
            <person name="Stajich J.E."/>
            <person name="Spatafora J.W."/>
            <person name="Visel A."/>
            <person name="Grigoriev I.V."/>
        </authorList>
    </citation>
    <scope>NUCLEOTIDE SEQUENCE [LARGE SCALE GENOMIC DNA]</scope>
    <source>
        <strain evidence="4 5">NRRL 1336</strain>
    </source>
</reference>
<proteinExistence type="inferred from homology"/>
<dbReference type="Pfam" id="PF09825">
    <property type="entry name" value="BPL_N"/>
    <property type="match status" value="1"/>
</dbReference>
<dbReference type="InterPro" id="IPR019197">
    <property type="entry name" value="Biotin-prot_ligase_N"/>
</dbReference>
<organism evidence="4 5">
    <name type="scientific">Absidia repens</name>
    <dbReference type="NCBI Taxonomy" id="90262"/>
    <lineage>
        <taxon>Eukaryota</taxon>
        <taxon>Fungi</taxon>
        <taxon>Fungi incertae sedis</taxon>
        <taxon>Mucoromycota</taxon>
        <taxon>Mucoromycotina</taxon>
        <taxon>Mucoromycetes</taxon>
        <taxon>Mucorales</taxon>
        <taxon>Cunninghamellaceae</taxon>
        <taxon>Absidia</taxon>
    </lineage>
</organism>
<dbReference type="CDD" id="cd16442">
    <property type="entry name" value="BPL"/>
    <property type="match status" value="1"/>
</dbReference>
<evidence type="ECO:0000313" key="5">
    <source>
        <dbReference type="Proteomes" id="UP000193560"/>
    </source>
</evidence>
<dbReference type="InterPro" id="IPR029062">
    <property type="entry name" value="Class_I_gatase-like"/>
</dbReference>
<comment type="similarity">
    <text evidence="1">Belongs to the biotin--protein ligase family.</text>
</comment>
<keyword evidence="5" id="KW-1185">Reference proteome</keyword>
<dbReference type="SUPFAM" id="SSF52317">
    <property type="entry name" value="Class I glutamine amidotransferase-like"/>
    <property type="match status" value="1"/>
</dbReference>
<dbReference type="OrthoDB" id="10250105at2759"/>
<dbReference type="Gene3D" id="3.40.50.880">
    <property type="match status" value="1"/>
</dbReference>
<dbReference type="EMBL" id="MCGE01000002">
    <property type="protein sequence ID" value="ORZ24163.1"/>
    <property type="molecule type" value="Genomic_DNA"/>
</dbReference>
<dbReference type="InterPro" id="IPR045864">
    <property type="entry name" value="aa-tRNA-synth_II/BPL/LPL"/>
</dbReference>
<accession>A0A1X2IY04</accession>
<protein>
    <submittedName>
        <fullName evidence="4">Biotin-protein ligase</fullName>
    </submittedName>
</protein>
<dbReference type="PANTHER" id="PTHR12835:SF5">
    <property type="entry name" value="BIOTIN--PROTEIN LIGASE"/>
    <property type="match status" value="1"/>
</dbReference>
<dbReference type="Pfam" id="PF03099">
    <property type="entry name" value="BPL_LplA_LipB"/>
    <property type="match status" value="1"/>
</dbReference>
<evidence type="ECO:0000256" key="2">
    <source>
        <dbReference type="ARBA" id="ARBA00022598"/>
    </source>
</evidence>
<dbReference type="AlphaFoldDB" id="A0A1X2IY04"/>
<keyword evidence="2 4" id="KW-0436">Ligase</keyword>